<accession>A0ACC0B596</accession>
<sequence length="141" mass="15783">MQIEIAKGTSLEDLEDSTSNGEEGKNPTVGGRVHLLSKVRSWEGKRKCYLPSTVGSPYHRQFNKPLNGMAYSKLGRASSNCYKDGGYDRNAYGGSHHRDGNLTHRSQMGIGNFFSRAKTFDHIPYDDYGVYEGINDAYDYC</sequence>
<reference evidence="2" key="1">
    <citation type="journal article" date="2023" name="Nat. Plants">
        <title>Single-cell RNA sequencing provides a high-resolution roadmap for understanding the multicellular compartmentation of specialized metabolism.</title>
        <authorList>
            <person name="Sun S."/>
            <person name="Shen X."/>
            <person name="Li Y."/>
            <person name="Li Y."/>
            <person name="Wang S."/>
            <person name="Li R."/>
            <person name="Zhang H."/>
            <person name="Shen G."/>
            <person name="Guo B."/>
            <person name="Wei J."/>
            <person name="Xu J."/>
            <person name="St-Pierre B."/>
            <person name="Chen S."/>
            <person name="Sun C."/>
        </authorList>
    </citation>
    <scope>NUCLEOTIDE SEQUENCE [LARGE SCALE GENOMIC DNA]</scope>
</reference>
<dbReference type="EMBL" id="CM044704">
    <property type="protein sequence ID" value="KAI5667825.1"/>
    <property type="molecule type" value="Genomic_DNA"/>
</dbReference>
<proteinExistence type="predicted"/>
<protein>
    <submittedName>
        <fullName evidence="1">Uncharacterized protein</fullName>
    </submittedName>
</protein>
<evidence type="ECO:0000313" key="1">
    <source>
        <dbReference type="EMBL" id="KAI5667825.1"/>
    </source>
</evidence>
<organism evidence="1 2">
    <name type="scientific">Catharanthus roseus</name>
    <name type="common">Madagascar periwinkle</name>
    <name type="synonym">Vinca rosea</name>
    <dbReference type="NCBI Taxonomy" id="4058"/>
    <lineage>
        <taxon>Eukaryota</taxon>
        <taxon>Viridiplantae</taxon>
        <taxon>Streptophyta</taxon>
        <taxon>Embryophyta</taxon>
        <taxon>Tracheophyta</taxon>
        <taxon>Spermatophyta</taxon>
        <taxon>Magnoliopsida</taxon>
        <taxon>eudicotyledons</taxon>
        <taxon>Gunneridae</taxon>
        <taxon>Pentapetalae</taxon>
        <taxon>asterids</taxon>
        <taxon>lamiids</taxon>
        <taxon>Gentianales</taxon>
        <taxon>Apocynaceae</taxon>
        <taxon>Rauvolfioideae</taxon>
        <taxon>Vinceae</taxon>
        <taxon>Catharanthinae</taxon>
        <taxon>Catharanthus</taxon>
    </lineage>
</organism>
<comment type="caution">
    <text evidence="1">The sequence shown here is derived from an EMBL/GenBank/DDBJ whole genome shotgun (WGS) entry which is preliminary data.</text>
</comment>
<gene>
    <name evidence="1" type="ORF">M9H77_17678</name>
</gene>
<name>A0ACC0B596_CATRO</name>
<keyword evidence="2" id="KW-1185">Reference proteome</keyword>
<dbReference type="Proteomes" id="UP001060085">
    <property type="component" value="Linkage Group LG04"/>
</dbReference>
<evidence type="ECO:0000313" key="2">
    <source>
        <dbReference type="Proteomes" id="UP001060085"/>
    </source>
</evidence>